<sequence length="96" mass="11205">MIEFGLTVHLQTFPNGEVEIYLMRVNNNFEFHVIGVHFSTEKELSSARKDVILNLLDNLVDNIFSNLDFKFEAKNPRTYYSTKFEAIDVFKKELLG</sequence>
<comment type="caution">
    <text evidence="1">The sequence shown here is derived from an EMBL/GenBank/DDBJ whole genome shotgun (WGS) entry which is preliminary data.</text>
</comment>
<accession>A0ABX2IVJ3</accession>
<name>A0ABX2IVJ3_9RHOB</name>
<reference evidence="1 2" key="1">
    <citation type="submission" date="2020-06" db="EMBL/GenBank/DDBJ databases">
        <title>Sulfitobacter algicola sp. nov., isolated from green algae.</title>
        <authorList>
            <person name="Wang C."/>
        </authorList>
    </citation>
    <scope>NUCLEOTIDE SEQUENCE [LARGE SCALE GENOMIC DNA]</scope>
    <source>
        <strain evidence="1 2">1151</strain>
    </source>
</reference>
<keyword evidence="2" id="KW-1185">Reference proteome</keyword>
<protein>
    <submittedName>
        <fullName evidence="1">Uncharacterized protein</fullName>
    </submittedName>
</protein>
<evidence type="ECO:0000313" key="1">
    <source>
        <dbReference type="EMBL" id="NSX56928.1"/>
    </source>
</evidence>
<proteinExistence type="predicted"/>
<dbReference type="Proteomes" id="UP000777935">
    <property type="component" value="Unassembled WGS sequence"/>
</dbReference>
<dbReference type="RefSeq" id="WP_174140077.1">
    <property type="nucleotide sequence ID" value="NZ_JABUFE010000024.1"/>
</dbReference>
<evidence type="ECO:0000313" key="2">
    <source>
        <dbReference type="Proteomes" id="UP000777935"/>
    </source>
</evidence>
<organism evidence="1 2">
    <name type="scientific">Parasulfitobacter algicola</name>
    <dbReference type="NCBI Taxonomy" id="2614809"/>
    <lineage>
        <taxon>Bacteria</taxon>
        <taxon>Pseudomonadati</taxon>
        <taxon>Pseudomonadota</taxon>
        <taxon>Alphaproteobacteria</taxon>
        <taxon>Rhodobacterales</taxon>
        <taxon>Roseobacteraceae</taxon>
        <taxon>Parasulfitobacter</taxon>
    </lineage>
</organism>
<gene>
    <name evidence="1" type="ORF">HRQ87_19285</name>
</gene>
<dbReference type="EMBL" id="JABUFE010000024">
    <property type="protein sequence ID" value="NSX56928.1"/>
    <property type="molecule type" value="Genomic_DNA"/>
</dbReference>